<dbReference type="SMART" id="SM00066">
    <property type="entry name" value="GAL4"/>
    <property type="match status" value="1"/>
</dbReference>
<protein>
    <recommendedName>
        <fullName evidence="6">Zn(2)-C6 fungal-type domain-containing protein</fullName>
    </recommendedName>
</protein>
<dbReference type="CDD" id="cd00067">
    <property type="entry name" value="GAL4"/>
    <property type="match status" value="1"/>
</dbReference>
<evidence type="ECO:0000313" key="8">
    <source>
        <dbReference type="Proteomes" id="UP000297452"/>
    </source>
</evidence>
<feature type="compositionally biased region" description="Polar residues" evidence="5">
    <location>
        <begin position="112"/>
        <end position="121"/>
    </location>
</feature>
<keyword evidence="3" id="KW-0862">Zinc</keyword>
<dbReference type="EMBL" id="PQXJ01000035">
    <property type="protein sequence ID" value="TGO67811.1"/>
    <property type="molecule type" value="Genomic_DNA"/>
</dbReference>
<feature type="region of interest" description="Disordered" evidence="5">
    <location>
        <begin position="111"/>
        <end position="277"/>
    </location>
</feature>
<reference evidence="7 8" key="1">
    <citation type="submission" date="2017-12" db="EMBL/GenBank/DDBJ databases">
        <title>Comparative genomics of Botrytis spp.</title>
        <authorList>
            <person name="Valero-Jimenez C.A."/>
            <person name="Tapia P."/>
            <person name="Veloso J."/>
            <person name="Silva-Moreno E."/>
            <person name="Staats M."/>
            <person name="Valdes J.H."/>
            <person name="Van Kan J.A.L."/>
        </authorList>
    </citation>
    <scope>NUCLEOTIDE SEQUENCE [LARGE SCALE GENOMIC DNA]</scope>
    <source>
        <strain evidence="7 8">MUCL2120</strain>
    </source>
</reference>
<evidence type="ECO:0000313" key="7">
    <source>
        <dbReference type="EMBL" id="TGO67811.1"/>
    </source>
</evidence>
<name>A0A4Z1J2L9_9HELO</name>
<dbReference type="AlphaFoldDB" id="A0A4Z1J2L9"/>
<dbReference type="PROSITE" id="PS01359">
    <property type="entry name" value="ZF_PHD_1"/>
    <property type="match status" value="1"/>
</dbReference>
<dbReference type="SUPFAM" id="SSF57903">
    <property type="entry name" value="FYVE/PHD zinc finger"/>
    <property type="match status" value="1"/>
</dbReference>
<evidence type="ECO:0000256" key="4">
    <source>
        <dbReference type="ARBA" id="ARBA00023242"/>
    </source>
</evidence>
<evidence type="ECO:0000256" key="2">
    <source>
        <dbReference type="ARBA" id="ARBA00022771"/>
    </source>
</evidence>
<keyword evidence="8" id="KW-1185">Reference proteome</keyword>
<dbReference type="SMART" id="SM00249">
    <property type="entry name" value="PHD"/>
    <property type="match status" value="1"/>
</dbReference>
<dbReference type="GO" id="GO:0000981">
    <property type="term" value="F:DNA-binding transcription factor activity, RNA polymerase II-specific"/>
    <property type="evidence" value="ECO:0007669"/>
    <property type="project" value="InterPro"/>
</dbReference>
<dbReference type="Pfam" id="PF00172">
    <property type="entry name" value="Zn_clus"/>
    <property type="match status" value="1"/>
</dbReference>
<evidence type="ECO:0000256" key="3">
    <source>
        <dbReference type="ARBA" id="ARBA00022833"/>
    </source>
</evidence>
<accession>A0A4Z1J2L9</accession>
<dbReference type="SUPFAM" id="SSF57701">
    <property type="entry name" value="Zn2/Cys6 DNA-binding domain"/>
    <property type="match status" value="1"/>
</dbReference>
<comment type="caution">
    <text evidence="7">The sequence shown here is derived from an EMBL/GenBank/DDBJ whole genome shotgun (WGS) entry which is preliminary data.</text>
</comment>
<gene>
    <name evidence="7" type="ORF">BOTNAR_0035g00200</name>
</gene>
<evidence type="ECO:0000259" key="6">
    <source>
        <dbReference type="PROSITE" id="PS50048"/>
    </source>
</evidence>
<sequence length="833" mass="94272">MAQKPIVAKWLESHVVQLLSWADIATKHDNIDFDKTVVSHLKQKCGVDYTRKQVSQKLQGLLDKWGTRDKDSTRSRTIINKGCICLVNLPDALRTQIELACEYFEVELRASKQPSRSTDGGSKSKKHERNNAQANTQKPAPEVQGEKTSGSTLPRTPMKLRKRVASSTPEEPQYAAKKRKLTPDSTFSPESQGKETHNSILPKANNKCKIRDPNLDTEVSQSASKKRKVNPISTYSPDPLSRTHYQSSHIIEDSQDEDTQTASENGQTKARVQSSTSVRKGRLSQRCDYCRQRKVACDGARPACSNCTKKGLPGSCSYKNAPAVSEPREKRLSFSEPAHHVEDDVTDEETRCICMNIQTYNGWVQCKNCSIWQHCVCVGVEITEAKNIEFLCEECSTEDPSEKHIEKEPLSKSSEMCDNSSNELRTDSVLLGLANEEITRLREIVEEKDLEIIDTEERLKIESRDASRLRSNLWILARDSPEVALDKKDQEIKVLRKEQQTRRFLSRFTQLGATSDETFGYESVQNMVDAFGIIDQLPFDYVPVIVPPGLDQYQELEKIILDIFGQDETLRQTAEELGASLSSMDTLAVHRALTASFLKLWVFESDFPQLEGSSSEYVKSIRKVIDSSEFNISTLNTKYIANGLPDGPNAMRNIDLAARHDVISSIKFKHQYIYPEAERLTKKYSEIMEPLFAKNPGSEVLKNWNGFSTWNDDKETWQDRQSRLIGMFRLALKSKAESTLNFRDYELVAFAPGTPYDPKSMTNELARYRKAGGNNNDWVVEFCVQPAIYVHEKERPDDFISSQSFVRKTVRSGIGLTPSVKAEVLLRRKDGGS</sequence>
<evidence type="ECO:0000256" key="5">
    <source>
        <dbReference type="SAM" id="MobiDB-lite"/>
    </source>
</evidence>
<dbReference type="GO" id="GO:0008270">
    <property type="term" value="F:zinc ion binding"/>
    <property type="evidence" value="ECO:0007669"/>
    <property type="project" value="UniProtKB-KW"/>
</dbReference>
<dbReference type="STRING" id="278944.A0A4Z1J2L9"/>
<proteinExistence type="predicted"/>
<dbReference type="OrthoDB" id="303107at2759"/>
<dbReference type="InterPro" id="IPR011011">
    <property type="entry name" value="Znf_FYVE_PHD"/>
</dbReference>
<keyword evidence="2" id="KW-0863">Zinc-finger</keyword>
<dbReference type="PROSITE" id="PS50048">
    <property type="entry name" value="ZN2_CY6_FUNGAL_2"/>
    <property type="match status" value="1"/>
</dbReference>
<dbReference type="Proteomes" id="UP000297452">
    <property type="component" value="Unassembled WGS sequence"/>
</dbReference>
<dbReference type="InterPro" id="IPR036864">
    <property type="entry name" value="Zn2-C6_fun-type_DNA-bd_sf"/>
</dbReference>
<dbReference type="Gene3D" id="3.30.40.10">
    <property type="entry name" value="Zinc/RING finger domain, C3HC4 (zinc finger)"/>
    <property type="match status" value="1"/>
</dbReference>
<dbReference type="InterPro" id="IPR013083">
    <property type="entry name" value="Znf_RING/FYVE/PHD"/>
</dbReference>
<keyword evidence="4" id="KW-0539">Nucleus</keyword>
<dbReference type="InterPro" id="IPR019786">
    <property type="entry name" value="Zinc_finger_PHD-type_CS"/>
</dbReference>
<feature type="domain" description="Zn(2)-C6 fungal-type" evidence="6">
    <location>
        <begin position="286"/>
        <end position="318"/>
    </location>
</feature>
<organism evidence="7 8">
    <name type="scientific">Botryotinia narcissicola</name>
    <dbReference type="NCBI Taxonomy" id="278944"/>
    <lineage>
        <taxon>Eukaryota</taxon>
        <taxon>Fungi</taxon>
        <taxon>Dikarya</taxon>
        <taxon>Ascomycota</taxon>
        <taxon>Pezizomycotina</taxon>
        <taxon>Leotiomycetes</taxon>
        <taxon>Helotiales</taxon>
        <taxon>Sclerotiniaceae</taxon>
        <taxon>Botryotinia</taxon>
    </lineage>
</organism>
<evidence type="ECO:0000256" key="1">
    <source>
        <dbReference type="ARBA" id="ARBA00022723"/>
    </source>
</evidence>
<dbReference type="InterPro" id="IPR001138">
    <property type="entry name" value="Zn2Cys6_DnaBD"/>
</dbReference>
<dbReference type="Gene3D" id="4.10.240.10">
    <property type="entry name" value="Zn(2)-C6 fungal-type DNA-binding domain"/>
    <property type="match status" value="1"/>
</dbReference>
<feature type="compositionally biased region" description="Polar residues" evidence="5">
    <location>
        <begin position="260"/>
        <end position="277"/>
    </location>
</feature>
<keyword evidence="1" id="KW-0479">Metal-binding</keyword>
<dbReference type="InterPro" id="IPR001965">
    <property type="entry name" value="Znf_PHD"/>
</dbReference>